<dbReference type="Proteomes" id="UP001155380">
    <property type="component" value="Unassembled WGS sequence"/>
</dbReference>
<dbReference type="EMBL" id="JAMXLX010000005">
    <property type="protein sequence ID" value="MCO5958300.1"/>
    <property type="molecule type" value="Genomic_DNA"/>
</dbReference>
<evidence type="ECO:0000256" key="4">
    <source>
        <dbReference type="ARBA" id="ARBA00022679"/>
    </source>
</evidence>
<evidence type="ECO:0000256" key="3">
    <source>
        <dbReference type="ARBA" id="ARBA00022553"/>
    </source>
</evidence>
<evidence type="ECO:0000256" key="5">
    <source>
        <dbReference type="ARBA" id="ARBA00022741"/>
    </source>
</evidence>
<dbReference type="InterPro" id="IPR011102">
    <property type="entry name" value="Sig_transdc_His_kinase_HWE"/>
</dbReference>
<comment type="catalytic activity">
    <reaction evidence="1">
        <text>ATP + protein L-histidine = ADP + protein N-phospho-L-histidine.</text>
        <dbReference type="EC" id="2.7.13.3"/>
    </reaction>
</comment>
<keyword evidence="7" id="KW-0067">ATP-binding</keyword>
<proteinExistence type="predicted"/>
<evidence type="ECO:0000256" key="1">
    <source>
        <dbReference type="ARBA" id="ARBA00000085"/>
    </source>
</evidence>
<gene>
    <name evidence="9" type="ORF">NBH21_16105</name>
</gene>
<dbReference type="AlphaFoldDB" id="A0AAJ1BXY9"/>
<dbReference type="PANTHER" id="PTHR41523">
    <property type="entry name" value="TWO-COMPONENT SYSTEM SENSOR PROTEIN"/>
    <property type="match status" value="1"/>
</dbReference>
<dbReference type="Pfam" id="PF07536">
    <property type="entry name" value="HWE_HK"/>
    <property type="match status" value="1"/>
</dbReference>
<evidence type="ECO:0000313" key="9">
    <source>
        <dbReference type="EMBL" id="MCO5958300.1"/>
    </source>
</evidence>
<evidence type="ECO:0000256" key="2">
    <source>
        <dbReference type="ARBA" id="ARBA00012438"/>
    </source>
</evidence>
<dbReference type="EC" id="2.7.13.3" evidence="2"/>
<comment type="caution">
    <text evidence="9">The sequence shown here is derived from an EMBL/GenBank/DDBJ whole genome shotgun (WGS) entry which is preliminary data.</text>
</comment>
<name>A0AAJ1BXY9_9HYPH</name>
<evidence type="ECO:0000259" key="8">
    <source>
        <dbReference type="SMART" id="SM00911"/>
    </source>
</evidence>
<dbReference type="InterPro" id="IPR036890">
    <property type="entry name" value="HATPase_C_sf"/>
</dbReference>
<keyword evidence="4" id="KW-0808">Transferase</keyword>
<organism evidence="9 10">
    <name type="scientific">Ciceribacter sichuanensis</name>
    <dbReference type="NCBI Taxonomy" id="2949647"/>
    <lineage>
        <taxon>Bacteria</taxon>
        <taxon>Pseudomonadati</taxon>
        <taxon>Pseudomonadota</taxon>
        <taxon>Alphaproteobacteria</taxon>
        <taxon>Hyphomicrobiales</taxon>
        <taxon>Rhizobiaceae</taxon>
        <taxon>Ciceribacter</taxon>
    </lineage>
</organism>
<sequence length="332" mass="37495">MVHRLTWFEPQRGDEQLREFFITALIDMSASLTLQDRQGEYVCITTLPSRWSLPAGMQPNDEAIFGPDIGARLVELKAGLSKSGDRAELEIEAGDDTFFEFRCRLVEMSNGELHLITIVLDRTEDRRRERLLRALLREVSHRSKNLLAIIQSIASQTARYSGTLEMFLGKFRGRLHALSQSQDLVTDSSWRGAYFRDLLAQQVERYVPDNRDLVRAVGDDILLTPNASLHIGLALHELIVNAVSHGDFVARRRPIEVRCTRVDGEKGPEIRIQWKEPLDKTDGESLEASRAARFGSTVLERVVPSSVNGTAAHTLEAGEVRYELRFPLEATD</sequence>
<dbReference type="SMART" id="SM00911">
    <property type="entry name" value="HWE_HK"/>
    <property type="match status" value="1"/>
</dbReference>
<evidence type="ECO:0000256" key="7">
    <source>
        <dbReference type="ARBA" id="ARBA00022840"/>
    </source>
</evidence>
<protein>
    <recommendedName>
        <fullName evidence="2">histidine kinase</fullName>
        <ecNumber evidence="2">2.7.13.3</ecNumber>
    </recommendedName>
</protein>
<keyword evidence="5" id="KW-0547">Nucleotide-binding</keyword>
<accession>A0AAJ1BXY9</accession>
<dbReference type="PANTHER" id="PTHR41523:SF7">
    <property type="entry name" value="HISTIDINE KINASE"/>
    <property type="match status" value="1"/>
</dbReference>
<keyword evidence="6 9" id="KW-0418">Kinase</keyword>
<dbReference type="GO" id="GO:0005524">
    <property type="term" value="F:ATP binding"/>
    <property type="evidence" value="ECO:0007669"/>
    <property type="project" value="UniProtKB-KW"/>
</dbReference>
<dbReference type="Gene3D" id="3.30.565.10">
    <property type="entry name" value="Histidine kinase-like ATPase, C-terminal domain"/>
    <property type="match status" value="1"/>
</dbReference>
<keyword evidence="3" id="KW-0597">Phosphoprotein</keyword>
<dbReference type="RefSeq" id="WP_250915266.1">
    <property type="nucleotide sequence ID" value="NZ_JAMXLX010000005.1"/>
</dbReference>
<evidence type="ECO:0000313" key="10">
    <source>
        <dbReference type="Proteomes" id="UP001155380"/>
    </source>
</evidence>
<feature type="domain" description="Signal transduction histidine kinase HWE region" evidence="8">
    <location>
        <begin position="138"/>
        <end position="220"/>
    </location>
</feature>
<reference evidence="9" key="1">
    <citation type="submission" date="2022-06" db="EMBL/GenBank/DDBJ databases">
        <authorList>
            <person name="Sun Q."/>
        </authorList>
    </citation>
    <scope>NUCLEOTIDE SEQUENCE</scope>
    <source>
        <strain evidence="9">S101</strain>
    </source>
</reference>
<evidence type="ECO:0000256" key="6">
    <source>
        <dbReference type="ARBA" id="ARBA00022777"/>
    </source>
</evidence>
<dbReference type="GO" id="GO:0004673">
    <property type="term" value="F:protein histidine kinase activity"/>
    <property type="evidence" value="ECO:0007669"/>
    <property type="project" value="UniProtKB-EC"/>
</dbReference>